<keyword evidence="4" id="KW-1185">Reference proteome</keyword>
<dbReference type="RefSeq" id="WP_344843375.1">
    <property type="nucleotide sequence ID" value="NZ_BAABAA010000006.1"/>
</dbReference>
<feature type="compositionally biased region" description="Basic and acidic residues" evidence="1">
    <location>
        <begin position="1"/>
        <end position="10"/>
    </location>
</feature>
<evidence type="ECO:0000256" key="2">
    <source>
        <dbReference type="SAM" id="Phobius"/>
    </source>
</evidence>
<feature type="transmembrane region" description="Helical" evidence="2">
    <location>
        <begin position="63"/>
        <end position="85"/>
    </location>
</feature>
<reference evidence="4" key="1">
    <citation type="journal article" date="2019" name="Int. J. Syst. Evol. Microbiol.">
        <title>The Global Catalogue of Microorganisms (GCM) 10K type strain sequencing project: providing services to taxonomists for standard genome sequencing and annotation.</title>
        <authorList>
            <consortium name="The Broad Institute Genomics Platform"/>
            <consortium name="The Broad Institute Genome Sequencing Center for Infectious Disease"/>
            <person name="Wu L."/>
            <person name="Ma J."/>
        </authorList>
    </citation>
    <scope>NUCLEOTIDE SEQUENCE [LARGE SCALE GENOMIC DNA]</scope>
    <source>
        <strain evidence="4">JCM 16928</strain>
    </source>
</reference>
<feature type="transmembrane region" description="Helical" evidence="2">
    <location>
        <begin position="97"/>
        <end position="114"/>
    </location>
</feature>
<dbReference type="Proteomes" id="UP001501222">
    <property type="component" value="Unassembled WGS sequence"/>
</dbReference>
<feature type="region of interest" description="Disordered" evidence="1">
    <location>
        <begin position="1"/>
        <end position="44"/>
    </location>
</feature>
<comment type="caution">
    <text evidence="3">The sequence shown here is derived from an EMBL/GenBank/DDBJ whole genome shotgun (WGS) entry which is preliminary data.</text>
</comment>
<name>A0ABP6XNH0_9ACTN</name>
<gene>
    <name evidence="3" type="ORF">GCM10022235_44120</name>
</gene>
<proteinExistence type="predicted"/>
<keyword evidence="2" id="KW-1133">Transmembrane helix</keyword>
<evidence type="ECO:0000256" key="1">
    <source>
        <dbReference type="SAM" id="MobiDB-lite"/>
    </source>
</evidence>
<accession>A0ABP6XNH0</accession>
<organism evidence="3 4">
    <name type="scientific">Kribbella ginsengisoli</name>
    <dbReference type="NCBI Taxonomy" id="363865"/>
    <lineage>
        <taxon>Bacteria</taxon>
        <taxon>Bacillati</taxon>
        <taxon>Actinomycetota</taxon>
        <taxon>Actinomycetes</taxon>
        <taxon>Propionibacteriales</taxon>
        <taxon>Kribbellaceae</taxon>
        <taxon>Kribbella</taxon>
    </lineage>
</organism>
<keyword evidence="2" id="KW-0472">Membrane</keyword>
<dbReference type="EMBL" id="BAABAA010000006">
    <property type="protein sequence ID" value="GAA3570059.1"/>
    <property type="molecule type" value="Genomic_DNA"/>
</dbReference>
<sequence length="117" mass="12311">MADDSGHEDPEPSSAAADDGTGAGQEAIEEVTEDESPKPISGHPVLESGELLLRMRERARGRLAMLLAGLAGIVLIANVVADFRLPPADTVEQLKNLLSVVVAGLVGTLITHYFPKN</sequence>
<evidence type="ECO:0000313" key="4">
    <source>
        <dbReference type="Proteomes" id="UP001501222"/>
    </source>
</evidence>
<evidence type="ECO:0000313" key="3">
    <source>
        <dbReference type="EMBL" id="GAA3570059.1"/>
    </source>
</evidence>
<evidence type="ECO:0008006" key="5">
    <source>
        <dbReference type="Google" id="ProtNLM"/>
    </source>
</evidence>
<keyword evidence="2" id="KW-0812">Transmembrane</keyword>
<protein>
    <recommendedName>
        <fullName evidence="5">Holin</fullName>
    </recommendedName>
</protein>